<dbReference type="Proteomes" id="UP000614272">
    <property type="component" value="Unassembled WGS sequence"/>
</dbReference>
<dbReference type="EMBL" id="BMGJ01000009">
    <property type="protein sequence ID" value="GGD68124.1"/>
    <property type="molecule type" value="Genomic_DNA"/>
</dbReference>
<dbReference type="Pfam" id="PF13692">
    <property type="entry name" value="Glyco_trans_1_4"/>
    <property type="match status" value="1"/>
</dbReference>
<organism evidence="1 2">
    <name type="scientific">Lacimicrobium alkaliphilum</name>
    <dbReference type="NCBI Taxonomy" id="1526571"/>
    <lineage>
        <taxon>Bacteria</taxon>
        <taxon>Pseudomonadati</taxon>
        <taxon>Pseudomonadota</taxon>
        <taxon>Gammaproteobacteria</taxon>
        <taxon>Alteromonadales</taxon>
        <taxon>Alteromonadaceae</taxon>
        <taxon>Lacimicrobium</taxon>
    </lineage>
</organism>
<gene>
    <name evidence="1" type="ORF">GCM10011357_23990</name>
</gene>
<evidence type="ECO:0000313" key="2">
    <source>
        <dbReference type="Proteomes" id="UP000614272"/>
    </source>
</evidence>
<accession>A0ABQ1RER3</accession>
<reference evidence="2" key="1">
    <citation type="journal article" date="2019" name="Int. J. Syst. Evol. Microbiol.">
        <title>The Global Catalogue of Microorganisms (GCM) 10K type strain sequencing project: providing services to taxonomists for standard genome sequencing and annotation.</title>
        <authorList>
            <consortium name="The Broad Institute Genomics Platform"/>
            <consortium name="The Broad Institute Genome Sequencing Center for Infectious Disease"/>
            <person name="Wu L."/>
            <person name="Ma J."/>
        </authorList>
    </citation>
    <scope>NUCLEOTIDE SEQUENCE [LARGE SCALE GENOMIC DNA]</scope>
    <source>
        <strain evidence="2">CGMCC 1.12923</strain>
    </source>
</reference>
<keyword evidence="1" id="KW-0808">Transferase</keyword>
<dbReference type="SUPFAM" id="SSF53756">
    <property type="entry name" value="UDP-Glycosyltransferase/glycogen phosphorylase"/>
    <property type="match status" value="1"/>
</dbReference>
<dbReference type="GO" id="GO:0016740">
    <property type="term" value="F:transferase activity"/>
    <property type="evidence" value="ECO:0007669"/>
    <property type="project" value="UniProtKB-KW"/>
</dbReference>
<evidence type="ECO:0000313" key="1">
    <source>
        <dbReference type="EMBL" id="GGD68124.1"/>
    </source>
</evidence>
<keyword evidence="2" id="KW-1185">Reference proteome</keyword>
<comment type="caution">
    <text evidence="1">The sequence shown here is derived from an EMBL/GenBank/DDBJ whole genome shotgun (WGS) entry which is preliminary data.</text>
</comment>
<sequence length="414" mass="47324">MKTALIIGYVWPEPASSAAGSRMLQLIKSLQDAGYQVVYGSPAQNSPHAVDLSSIDVQAISLNLNCSSFDTQIAQMQPELVMFDRFMMEEQFGWRVEKYCPEAIRILDTEDLHSLRHARHQALKHNTEVTAKQIYSESAIREIASILRCDISLIISEYEMLWLKKWFQLPDNILHYCPFMLDAERQVPGEPFQLRRHFVSIGNFRHQPNWDAVLYLKSEIWPQIRKALPQAELHIYGAYPPPKATQLHNPKQGFMVKGWTEDALKVVSQSRVMLAPLRFGAGLKGKLIDAAMTATPAVTSSIGAEGIYGELDSGLLIADNTEEFVRQAIDLYQHSQQWQPLSENASELIAKRFSANEYSANLIRRIERLAETLQQHRLDNFYGAMLRHHSMKSTQYMAQWIEAKNRLCNTNPHR</sequence>
<protein>
    <submittedName>
        <fullName evidence="1">Glycosyl transferase</fullName>
    </submittedName>
</protein>
<name>A0ABQ1RER3_9ALTE</name>
<dbReference type="Gene3D" id="3.40.50.2000">
    <property type="entry name" value="Glycogen Phosphorylase B"/>
    <property type="match status" value="1"/>
</dbReference>
<dbReference type="CDD" id="cd03801">
    <property type="entry name" value="GT4_PimA-like"/>
    <property type="match status" value="1"/>
</dbReference>
<dbReference type="RefSeq" id="WP_099035115.1">
    <property type="nucleotide sequence ID" value="NZ_BMGJ01000009.1"/>
</dbReference>
<proteinExistence type="predicted"/>